<proteinExistence type="predicted"/>
<feature type="compositionally biased region" description="Basic and acidic residues" evidence="1">
    <location>
        <begin position="1"/>
        <end position="12"/>
    </location>
</feature>
<evidence type="ECO:0000313" key="3">
    <source>
        <dbReference type="Proteomes" id="UP000198864"/>
    </source>
</evidence>
<dbReference type="STRING" id="285676.GA0070561_3459"/>
<feature type="region of interest" description="Disordered" evidence="1">
    <location>
        <begin position="1"/>
        <end position="33"/>
    </location>
</feature>
<evidence type="ECO:0000313" key="2">
    <source>
        <dbReference type="EMBL" id="SCF08466.1"/>
    </source>
</evidence>
<dbReference type="Proteomes" id="UP000198864">
    <property type="component" value="Unassembled WGS sequence"/>
</dbReference>
<organism evidence="2 3">
    <name type="scientific">Micromonospora saelicesensis</name>
    <dbReference type="NCBI Taxonomy" id="285676"/>
    <lineage>
        <taxon>Bacteria</taxon>
        <taxon>Bacillati</taxon>
        <taxon>Actinomycetota</taxon>
        <taxon>Actinomycetes</taxon>
        <taxon>Micromonosporales</taxon>
        <taxon>Micromonosporaceae</taxon>
        <taxon>Micromonospora</taxon>
    </lineage>
</organism>
<gene>
    <name evidence="2" type="ORF">GA0070561_3459</name>
</gene>
<dbReference type="EMBL" id="FMCR01000003">
    <property type="protein sequence ID" value="SCF08466.1"/>
    <property type="molecule type" value="Genomic_DNA"/>
</dbReference>
<evidence type="ECO:0000256" key="1">
    <source>
        <dbReference type="SAM" id="MobiDB-lite"/>
    </source>
</evidence>
<sequence length="90" mass="9492">MGGPDIRVDCRHRSGRGRRHGTGPLFRAAGPVAGGAGRRAEGSWWGYPPQALAGCWAAWTVVTSRPATAPVARTVAEPAATDDARVLNDW</sequence>
<name>A0A1C4XJ99_9ACTN</name>
<accession>A0A1C4XJ99</accession>
<reference evidence="2 3" key="1">
    <citation type="submission" date="2016-06" db="EMBL/GenBank/DDBJ databases">
        <authorList>
            <person name="Kjaerup R.B."/>
            <person name="Dalgaard T.S."/>
            <person name="Juul-Madsen H.R."/>
        </authorList>
    </citation>
    <scope>NUCLEOTIDE SEQUENCE [LARGE SCALE GENOMIC DNA]</scope>
    <source>
        <strain evidence="2 3">DSM 44871</strain>
    </source>
</reference>
<protein>
    <submittedName>
        <fullName evidence="2">Uncharacterized protein</fullName>
    </submittedName>
</protein>
<dbReference type="AlphaFoldDB" id="A0A1C4XJ99"/>